<sequence>MKIKKPNTIEEFKIKYRLKSDRLDDLILELYDHSQKNNWSDKTFSKKSEDLKRFHSELFIQLNTWLIKFNLPIQHTITKAKKLLEKEVFASVIDVKENNYYNCKSKKDLIKYLNKNTHKKINKSLAKDEGYKIFLEHLH</sequence>
<dbReference type="EMBL" id="MN739245">
    <property type="protein sequence ID" value="QHS95226.1"/>
    <property type="molecule type" value="Genomic_DNA"/>
</dbReference>
<accession>A0A6C0BSP2</accession>
<reference evidence="1" key="1">
    <citation type="journal article" date="2020" name="Nature">
        <title>Giant virus diversity and host interactions through global metagenomics.</title>
        <authorList>
            <person name="Schulz F."/>
            <person name="Roux S."/>
            <person name="Paez-Espino D."/>
            <person name="Jungbluth S."/>
            <person name="Walsh D.A."/>
            <person name="Denef V.J."/>
            <person name="McMahon K.D."/>
            <person name="Konstantinidis K.T."/>
            <person name="Eloe-Fadrosh E.A."/>
            <person name="Kyrpides N.C."/>
            <person name="Woyke T."/>
        </authorList>
    </citation>
    <scope>NUCLEOTIDE SEQUENCE</scope>
    <source>
        <strain evidence="1">GVMAG-M-3300018428-35</strain>
    </source>
</reference>
<evidence type="ECO:0000313" key="1">
    <source>
        <dbReference type="EMBL" id="QHS95226.1"/>
    </source>
</evidence>
<dbReference type="AlphaFoldDB" id="A0A6C0BSP2"/>
<organism evidence="1">
    <name type="scientific">viral metagenome</name>
    <dbReference type="NCBI Taxonomy" id="1070528"/>
    <lineage>
        <taxon>unclassified sequences</taxon>
        <taxon>metagenomes</taxon>
        <taxon>organismal metagenomes</taxon>
    </lineage>
</organism>
<proteinExistence type="predicted"/>
<protein>
    <submittedName>
        <fullName evidence="1">Uncharacterized protein</fullName>
    </submittedName>
</protein>
<name>A0A6C0BSP2_9ZZZZ</name>